<dbReference type="InterPro" id="IPR014729">
    <property type="entry name" value="Rossmann-like_a/b/a_fold"/>
</dbReference>
<reference evidence="2 3" key="1">
    <citation type="submission" date="2019-03" db="EMBL/GenBank/DDBJ databases">
        <title>Bacillus niacini sp. nov. a Nicotinate-Metabolizing Mesophile Isolated from Soil.</title>
        <authorList>
            <person name="Zhang G."/>
        </authorList>
    </citation>
    <scope>NUCLEOTIDE SEQUENCE [LARGE SCALE GENOMIC DNA]</scope>
    <source>
        <strain evidence="2 3">WN066</strain>
    </source>
</reference>
<evidence type="ECO:0000259" key="1">
    <source>
        <dbReference type="Pfam" id="PF01902"/>
    </source>
</evidence>
<organism evidence="2 3">
    <name type="scientific">Bacillus salipaludis</name>
    <dbReference type="NCBI Taxonomy" id="2547811"/>
    <lineage>
        <taxon>Bacteria</taxon>
        <taxon>Bacillati</taxon>
        <taxon>Bacillota</taxon>
        <taxon>Bacilli</taxon>
        <taxon>Bacillales</taxon>
        <taxon>Bacillaceae</taxon>
        <taxon>Bacillus</taxon>
    </lineage>
</organism>
<dbReference type="GO" id="GO:0017178">
    <property type="term" value="F:diphthine-ammonia ligase activity"/>
    <property type="evidence" value="ECO:0007669"/>
    <property type="project" value="UniProtKB-EC"/>
</dbReference>
<comment type="caution">
    <text evidence="2">The sequence shown here is derived from an EMBL/GenBank/DDBJ whole genome shotgun (WGS) entry which is preliminary data.</text>
</comment>
<dbReference type="AlphaFoldDB" id="A0A4R5VUT1"/>
<protein>
    <submittedName>
        <fullName evidence="2">Diphthine--ammonia ligase</fullName>
        <ecNumber evidence="2">6.3.1.14</ecNumber>
    </submittedName>
</protein>
<dbReference type="EC" id="6.3.1.14" evidence="2"/>
<dbReference type="Gene3D" id="3.40.50.620">
    <property type="entry name" value="HUPs"/>
    <property type="match status" value="1"/>
</dbReference>
<keyword evidence="2" id="KW-0436">Ligase</keyword>
<evidence type="ECO:0000313" key="2">
    <source>
        <dbReference type="EMBL" id="TDK62939.1"/>
    </source>
</evidence>
<dbReference type="EMBL" id="SMYO01000003">
    <property type="protein sequence ID" value="TDK62939.1"/>
    <property type="molecule type" value="Genomic_DNA"/>
</dbReference>
<dbReference type="RefSeq" id="WP_133333289.1">
    <property type="nucleotide sequence ID" value="NZ_SMYO01000003.1"/>
</dbReference>
<dbReference type="InterPro" id="IPR030662">
    <property type="entry name" value="DPH6/MJ0570"/>
</dbReference>
<sequence>MEETILENIVVAFSSGKDSAFLVNQLLKDQRYKIVSLVTTCTNNGTVTSHHIDEHLVEKQAEAIGLPLYKIKMSEFTTENFEDGLINTMVHFRKHFGVTKIAYGDLFLEEVKNYKEKLLRRHGFELLLPLWGQNTKTLARQMVEEGWKAAVISIDSTKLSSGFLGKTLTKEWLEALPSDVDPCGEYGEYHTFVFHGPIFQYPIPIEIDYQIIKARDRWKFVGIKLKGEEGMR</sequence>
<dbReference type="InterPro" id="IPR002761">
    <property type="entry name" value="Diphthami_syn_dom"/>
</dbReference>
<dbReference type="PANTHER" id="PTHR12196:SF2">
    <property type="entry name" value="DIPHTHINE--AMMONIA LIGASE"/>
    <property type="match status" value="1"/>
</dbReference>
<proteinExistence type="predicted"/>
<dbReference type="Gene3D" id="3.90.1490.10">
    <property type="entry name" value="putative n-type atp pyrophosphatase, domain 2"/>
    <property type="match status" value="1"/>
</dbReference>
<dbReference type="GO" id="GO:0017183">
    <property type="term" value="P:protein histidyl modification to diphthamide"/>
    <property type="evidence" value="ECO:0007669"/>
    <property type="project" value="TreeGrafter"/>
</dbReference>
<gene>
    <name evidence="2" type="ORF">E2K98_05610</name>
</gene>
<dbReference type="PANTHER" id="PTHR12196">
    <property type="entry name" value="DOMAIN OF UNKNOWN FUNCTION 71 DUF71 -CONTAINING PROTEIN"/>
    <property type="match status" value="1"/>
</dbReference>
<feature type="domain" description="Diphthamide synthase" evidence="1">
    <location>
        <begin position="10"/>
        <end position="225"/>
    </location>
</feature>
<dbReference type="Pfam" id="PF01902">
    <property type="entry name" value="Diphthami_syn_2"/>
    <property type="match status" value="1"/>
</dbReference>
<evidence type="ECO:0000313" key="3">
    <source>
        <dbReference type="Proteomes" id="UP000295132"/>
    </source>
</evidence>
<dbReference type="NCBIfam" id="TIGR00290">
    <property type="entry name" value="MJ0570_dom"/>
    <property type="match status" value="1"/>
</dbReference>
<accession>A0A4R5VUT1</accession>
<dbReference type="SUPFAM" id="SSF52402">
    <property type="entry name" value="Adenine nucleotide alpha hydrolases-like"/>
    <property type="match status" value="1"/>
</dbReference>
<name>A0A4R5VUT1_9BACI</name>
<dbReference type="Proteomes" id="UP000295132">
    <property type="component" value="Unassembled WGS sequence"/>
</dbReference>